<proteinExistence type="predicted"/>
<dbReference type="OrthoDB" id="7595819at2"/>
<gene>
    <name evidence="1" type="ORF">D7D48_07940</name>
</gene>
<dbReference type="AlphaFoldDB" id="A0A3R8S655"/>
<comment type="caution">
    <text evidence="1">The sequence shown here is derived from an EMBL/GenBank/DDBJ whole genome shotgun (WGS) entry which is preliminary data.</text>
</comment>
<protein>
    <submittedName>
        <fullName evidence="1">Uncharacterized protein</fullName>
    </submittedName>
</protein>
<dbReference type="PROSITE" id="PS51257">
    <property type="entry name" value="PROKAR_LIPOPROTEIN"/>
    <property type="match status" value="1"/>
</dbReference>
<accession>A0A3R8S655</accession>
<evidence type="ECO:0000313" key="1">
    <source>
        <dbReference type="EMBL" id="RRQ52741.1"/>
    </source>
</evidence>
<dbReference type="Proteomes" id="UP000268553">
    <property type="component" value="Unassembled WGS sequence"/>
</dbReference>
<evidence type="ECO:0000313" key="2">
    <source>
        <dbReference type="Proteomes" id="UP000268553"/>
    </source>
</evidence>
<organism evidence="1 2">
    <name type="scientific">Sphingorhabdus wooponensis</name>
    <dbReference type="NCBI Taxonomy" id="940136"/>
    <lineage>
        <taxon>Bacteria</taxon>
        <taxon>Pseudomonadati</taxon>
        <taxon>Pseudomonadota</taxon>
        <taxon>Alphaproteobacteria</taxon>
        <taxon>Sphingomonadales</taxon>
        <taxon>Sphingomonadaceae</taxon>
        <taxon>Sphingorhabdus</taxon>
    </lineage>
</organism>
<sequence>MKRMMTIALLSVMLAGCGEGGALNDTVQISVRKSLVATCTTAAGEQIPEGINVDISAVCGCAADKVMDGQSVAELVSNPPSPSEAMSKVQACLKELGPVKVDAAA</sequence>
<name>A0A3R8S655_9SPHN</name>
<keyword evidence="2" id="KW-1185">Reference proteome</keyword>
<dbReference type="EMBL" id="RWJI01000001">
    <property type="protein sequence ID" value="RRQ52741.1"/>
    <property type="molecule type" value="Genomic_DNA"/>
</dbReference>
<dbReference type="RefSeq" id="WP_125230755.1">
    <property type="nucleotide sequence ID" value="NZ_RWJI01000001.1"/>
</dbReference>
<reference evidence="1 2" key="1">
    <citation type="submission" date="2018-12" db="EMBL/GenBank/DDBJ databases">
        <authorList>
            <person name="Kim S.-J."/>
            <person name="Jung G.-Y."/>
        </authorList>
    </citation>
    <scope>NUCLEOTIDE SEQUENCE [LARGE SCALE GENOMIC DNA]</scope>
    <source>
        <strain evidence="1 2">03SU3-P</strain>
    </source>
</reference>